<reference evidence="12" key="1">
    <citation type="journal article" date="2019" name="Int. J. Syst. Evol. Microbiol.">
        <title>The Global Catalogue of Microorganisms (GCM) 10K type strain sequencing project: providing services to taxonomists for standard genome sequencing and annotation.</title>
        <authorList>
            <consortium name="The Broad Institute Genomics Platform"/>
            <consortium name="The Broad Institute Genome Sequencing Center for Infectious Disease"/>
            <person name="Wu L."/>
            <person name="Ma J."/>
        </authorList>
    </citation>
    <scope>NUCLEOTIDE SEQUENCE [LARGE SCALE GENOMIC DNA]</scope>
    <source>
        <strain evidence="12">JCM 13249</strain>
    </source>
</reference>
<organism evidence="11 12">
    <name type="scientific">Luedemannella helvata</name>
    <dbReference type="NCBI Taxonomy" id="349315"/>
    <lineage>
        <taxon>Bacteria</taxon>
        <taxon>Bacillati</taxon>
        <taxon>Actinomycetota</taxon>
        <taxon>Actinomycetes</taxon>
        <taxon>Micromonosporales</taxon>
        <taxon>Micromonosporaceae</taxon>
        <taxon>Luedemannella</taxon>
    </lineage>
</organism>
<dbReference type="InterPro" id="IPR020846">
    <property type="entry name" value="MFS_dom"/>
</dbReference>
<feature type="transmembrane region" description="Helical" evidence="9">
    <location>
        <begin position="291"/>
        <end position="313"/>
    </location>
</feature>
<evidence type="ECO:0000256" key="9">
    <source>
        <dbReference type="SAM" id="Phobius"/>
    </source>
</evidence>
<evidence type="ECO:0000256" key="4">
    <source>
        <dbReference type="ARBA" id="ARBA00022475"/>
    </source>
</evidence>
<gene>
    <name evidence="11" type="ORF">GCM10009681_07630</name>
</gene>
<keyword evidence="7 9" id="KW-1133">Transmembrane helix</keyword>
<accession>A0ABP4VVZ9</accession>
<evidence type="ECO:0000313" key="11">
    <source>
        <dbReference type="EMBL" id="GAA1739346.1"/>
    </source>
</evidence>
<evidence type="ECO:0000256" key="2">
    <source>
        <dbReference type="ARBA" id="ARBA00006523"/>
    </source>
</evidence>
<comment type="similarity">
    <text evidence="2">Belongs to the major facilitator superfamily. Set transporter family.</text>
</comment>
<dbReference type="PANTHER" id="PTHR23535">
    <property type="entry name" value="SUGAR EFFLUX TRANSPORTER A-RELATED"/>
    <property type="match status" value="1"/>
</dbReference>
<feature type="transmembrane region" description="Helical" evidence="9">
    <location>
        <begin position="262"/>
        <end position="284"/>
    </location>
</feature>
<dbReference type="PROSITE" id="PS50850">
    <property type="entry name" value="MFS"/>
    <property type="match status" value="1"/>
</dbReference>
<feature type="transmembrane region" description="Helical" evidence="9">
    <location>
        <begin position="319"/>
        <end position="337"/>
    </location>
</feature>
<keyword evidence="4" id="KW-1003">Cell membrane</keyword>
<feature type="transmembrane region" description="Helical" evidence="9">
    <location>
        <begin position="112"/>
        <end position="131"/>
    </location>
</feature>
<dbReference type="PANTHER" id="PTHR23535:SF2">
    <property type="entry name" value="SUGAR EFFLUX TRANSPORTER A-RELATED"/>
    <property type="match status" value="1"/>
</dbReference>
<dbReference type="SUPFAM" id="SSF103473">
    <property type="entry name" value="MFS general substrate transporter"/>
    <property type="match status" value="1"/>
</dbReference>
<dbReference type="Pfam" id="PF07690">
    <property type="entry name" value="MFS_1"/>
    <property type="match status" value="1"/>
</dbReference>
<evidence type="ECO:0000256" key="6">
    <source>
        <dbReference type="ARBA" id="ARBA00022692"/>
    </source>
</evidence>
<feature type="transmembrane region" description="Helical" evidence="9">
    <location>
        <begin position="358"/>
        <end position="373"/>
    </location>
</feature>
<evidence type="ECO:0000256" key="3">
    <source>
        <dbReference type="ARBA" id="ARBA00022448"/>
    </source>
</evidence>
<feature type="transmembrane region" description="Helical" evidence="9">
    <location>
        <begin position="230"/>
        <end position="250"/>
    </location>
</feature>
<evidence type="ECO:0000256" key="7">
    <source>
        <dbReference type="ARBA" id="ARBA00022989"/>
    </source>
</evidence>
<evidence type="ECO:0000313" key="12">
    <source>
        <dbReference type="Proteomes" id="UP001500655"/>
    </source>
</evidence>
<keyword evidence="6 9" id="KW-0812">Transmembrane</keyword>
<evidence type="ECO:0000256" key="8">
    <source>
        <dbReference type="ARBA" id="ARBA00023136"/>
    </source>
</evidence>
<protein>
    <submittedName>
        <fullName evidence="11">Sugar efflux transporter</fullName>
    </submittedName>
</protein>
<feature type="transmembrane region" description="Helical" evidence="9">
    <location>
        <begin position="57"/>
        <end position="76"/>
    </location>
</feature>
<sequence length="406" mass="41642">MAAMTVTAPAGASAGQLVRLLAPLGYVATLVGLIASFVSPFLPLFLSRVLHAGPVRISLFLFLMPLAAVVVATVVGRVSDRPGARPRVLLVGALAGIAGYLLFAVFRNYWAALAVALSLVAVAGSLLPQVFAFSRGLLDRASPARAAAGINALRAVFSLSWVAGPPLAAYLIGAVDFAGLYLVAAAMHLAILPVLLWFGGRGGAPRTATHATPAPAAAPPRRGRLVRISAAFVLMQCAASLGVMSLSLFVSEDLRGDVGDAGLVLGICAAVEIPLMLLFGALATRWSLRRLVLVGGVLGVGYFLAMAATTGLWQVAVAQLLNACFIATVGGLGISYFQDLMPGLLGRATTMFTNSQRISAMLAGLVFGAVQLLGYRSAYLLGAVLCAAGLALLAADRPLPADLNGA</sequence>
<keyword evidence="5" id="KW-0762">Sugar transport</keyword>
<keyword evidence="3" id="KW-0813">Transport</keyword>
<dbReference type="InterPro" id="IPR011701">
    <property type="entry name" value="MFS"/>
</dbReference>
<keyword evidence="12" id="KW-1185">Reference proteome</keyword>
<evidence type="ECO:0000256" key="1">
    <source>
        <dbReference type="ARBA" id="ARBA00004651"/>
    </source>
</evidence>
<keyword evidence="8 9" id="KW-0472">Membrane</keyword>
<dbReference type="Gene3D" id="1.20.1250.20">
    <property type="entry name" value="MFS general substrate transporter like domains"/>
    <property type="match status" value="2"/>
</dbReference>
<proteinExistence type="inferred from homology"/>
<feature type="domain" description="Major facilitator superfamily (MFS) profile" evidence="10">
    <location>
        <begin position="20"/>
        <end position="401"/>
    </location>
</feature>
<feature type="transmembrane region" description="Helical" evidence="9">
    <location>
        <begin position="152"/>
        <end position="172"/>
    </location>
</feature>
<feature type="transmembrane region" description="Helical" evidence="9">
    <location>
        <begin position="88"/>
        <end position="106"/>
    </location>
</feature>
<feature type="transmembrane region" description="Helical" evidence="9">
    <location>
        <begin position="20"/>
        <end position="45"/>
    </location>
</feature>
<feature type="transmembrane region" description="Helical" evidence="9">
    <location>
        <begin position="178"/>
        <end position="198"/>
    </location>
</feature>
<evidence type="ECO:0000256" key="5">
    <source>
        <dbReference type="ARBA" id="ARBA00022597"/>
    </source>
</evidence>
<dbReference type="InterPro" id="IPR036259">
    <property type="entry name" value="MFS_trans_sf"/>
</dbReference>
<dbReference type="Proteomes" id="UP001500655">
    <property type="component" value="Unassembled WGS sequence"/>
</dbReference>
<evidence type="ECO:0000259" key="10">
    <source>
        <dbReference type="PROSITE" id="PS50850"/>
    </source>
</evidence>
<comment type="caution">
    <text evidence="11">The sequence shown here is derived from an EMBL/GenBank/DDBJ whole genome shotgun (WGS) entry which is preliminary data.</text>
</comment>
<dbReference type="EMBL" id="BAAALS010000003">
    <property type="protein sequence ID" value="GAA1739346.1"/>
    <property type="molecule type" value="Genomic_DNA"/>
</dbReference>
<comment type="subcellular location">
    <subcellularLocation>
        <location evidence="1">Cell membrane</location>
        <topology evidence="1">Multi-pass membrane protein</topology>
    </subcellularLocation>
</comment>
<name>A0ABP4VVZ9_9ACTN</name>